<proteinExistence type="inferred from homology"/>
<dbReference type="InterPro" id="IPR058982">
    <property type="entry name" value="Beta-barrel_AprE"/>
</dbReference>
<keyword evidence="14" id="KW-1185">Reference proteome</keyword>
<keyword evidence="6 9" id="KW-0812">Transmembrane</keyword>
<evidence type="ECO:0000256" key="7">
    <source>
        <dbReference type="ARBA" id="ARBA00022989"/>
    </source>
</evidence>
<keyword evidence="10" id="KW-0175">Coiled coil</keyword>
<evidence type="ECO:0000256" key="9">
    <source>
        <dbReference type="RuleBase" id="RU365093"/>
    </source>
</evidence>
<evidence type="ECO:0000313" key="14">
    <source>
        <dbReference type="Proteomes" id="UP000315252"/>
    </source>
</evidence>
<feature type="domain" description="AprE-like beta-barrel" evidence="12">
    <location>
        <begin position="331"/>
        <end position="420"/>
    </location>
</feature>
<dbReference type="Gene3D" id="2.40.30.170">
    <property type="match status" value="1"/>
</dbReference>
<gene>
    <name evidence="13" type="ORF">FKG95_04890</name>
</gene>
<dbReference type="PROSITE" id="PS00543">
    <property type="entry name" value="HLYD_FAMILY"/>
    <property type="match status" value="1"/>
</dbReference>
<organism evidence="13 14">
    <name type="scientific">Denitrobaculum tricleocarpae</name>
    <dbReference type="NCBI Taxonomy" id="2591009"/>
    <lineage>
        <taxon>Bacteria</taxon>
        <taxon>Pseudomonadati</taxon>
        <taxon>Pseudomonadota</taxon>
        <taxon>Alphaproteobacteria</taxon>
        <taxon>Rhodospirillales</taxon>
        <taxon>Rhodospirillaceae</taxon>
        <taxon>Denitrobaculum</taxon>
    </lineage>
</organism>
<evidence type="ECO:0000256" key="8">
    <source>
        <dbReference type="ARBA" id="ARBA00023136"/>
    </source>
</evidence>
<feature type="transmembrane region" description="Helical" evidence="9">
    <location>
        <begin position="29"/>
        <end position="48"/>
    </location>
</feature>
<sequence>MSSPSTPKDEDLFFMPDVHAAARRRGRTFAYILTLTSFLFFLVFGIWANHAVLDEVTRGEGTVVPSSKTQIIQNLEGGILAGIMVREGDIVEPGDILVRINNTAAKATFQDTRSQYFALIAKAARLEAELEDREIEFPRSAEESAPGEVATQRQQFGNRKRQLVAQIAVLEAQKSQREQEITEAKSRSQQLRRSLTLAEEERNITAPLVQKGISPRLDLIRIDRQISDLEGEMKTIRLSMPRLQTAVLEAQQRIDELVLSTKAQVSEELSQVRTEARSISESLTAGEDLVTRTEVRSPVRGTIKEVKHNTVGGVIRPGEDIIEIVPLDDTLLIEAQIRPSDIAFLRPGQEATIKITAYDFSIYGGLKAELETISAGTIKDDQGESFYRVYLRTGDITLKRNGKELPIIPGMTSTVEILTGKKTVLDYLLKPILKARDQALRER</sequence>
<reference evidence="13 14" key="1">
    <citation type="submission" date="2019-06" db="EMBL/GenBank/DDBJ databases">
        <title>Whole genome sequence for Rhodospirillaceae sp. R148.</title>
        <authorList>
            <person name="Wang G."/>
        </authorList>
    </citation>
    <scope>NUCLEOTIDE SEQUENCE [LARGE SCALE GENOMIC DNA]</scope>
    <source>
        <strain evidence="13 14">R148</strain>
    </source>
</reference>
<name>A0A545TWK6_9PROT</name>
<comment type="subcellular location">
    <subcellularLocation>
        <location evidence="1 9">Cell inner membrane</location>
        <topology evidence="1 9">Single-pass membrane protein</topology>
    </subcellularLocation>
</comment>
<feature type="coiled-coil region" evidence="10">
    <location>
        <begin position="160"/>
        <end position="201"/>
    </location>
</feature>
<keyword evidence="3 9" id="KW-0813">Transport</keyword>
<dbReference type="NCBIfam" id="TIGR01843">
    <property type="entry name" value="type_I_hlyD"/>
    <property type="match status" value="1"/>
</dbReference>
<accession>A0A545TWK6</accession>
<dbReference type="InterPro" id="IPR050739">
    <property type="entry name" value="MFP"/>
</dbReference>
<evidence type="ECO:0000256" key="3">
    <source>
        <dbReference type="ARBA" id="ARBA00022448"/>
    </source>
</evidence>
<dbReference type="OrthoDB" id="9810980at2"/>
<keyword evidence="7 9" id="KW-1133">Transmembrane helix</keyword>
<evidence type="ECO:0000256" key="6">
    <source>
        <dbReference type="ARBA" id="ARBA00022692"/>
    </source>
</evidence>
<dbReference type="PANTHER" id="PTHR30386:SF26">
    <property type="entry name" value="TRANSPORT PROTEIN COMB"/>
    <property type="match status" value="1"/>
</dbReference>
<keyword evidence="4 9" id="KW-1003">Cell membrane</keyword>
<dbReference type="RefSeq" id="WP_142895223.1">
    <property type="nucleotide sequence ID" value="NZ_ML660053.1"/>
</dbReference>
<keyword evidence="5 9" id="KW-0997">Cell inner membrane</keyword>
<evidence type="ECO:0000259" key="12">
    <source>
        <dbReference type="Pfam" id="PF26002"/>
    </source>
</evidence>
<dbReference type="GO" id="GO:0005886">
    <property type="term" value="C:plasma membrane"/>
    <property type="evidence" value="ECO:0007669"/>
    <property type="project" value="UniProtKB-SubCell"/>
</dbReference>
<evidence type="ECO:0000256" key="2">
    <source>
        <dbReference type="ARBA" id="ARBA00009477"/>
    </source>
</evidence>
<dbReference type="Proteomes" id="UP000315252">
    <property type="component" value="Unassembled WGS sequence"/>
</dbReference>
<dbReference type="InterPro" id="IPR010129">
    <property type="entry name" value="T1SS_HlyD"/>
</dbReference>
<dbReference type="Pfam" id="PF26002">
    <property type="entry name" value="Beta-barrel_AprE"/>
    <property type="match status" value="1"/>
</dbReference>
<dbReference type="Pfam" id="PF25994">
    <property type="entry name" value="HH_AprE"/>
    <property type="match status" value="1"/>
</dbReference>
<evidence type="ECO:0000256" key="4">
    <source>
        <dbReference type="ARBA" id="ARBA00022475"/>
    </source>
</evidence>
<evidence type="ECO:0000256" key="1">
    <source>
        <dbReference type="ARBA" id="ARBA00004377"/>
    </source>
</evidence>
<feature type="domain" description="AprE-like long alpha-helical hairpin" evidence="11">
    <location>
        <begin position="105"/>
        <end position="288"/>
    </location>
</feature>
<evidence type="ECO:0000256" key="10">
    <source>
        <dbReference type="SAM" id="Coils"/>
    </source>
</evidence>
<keyword evidence="8 9" id="KW-0472">Membrane</keyword>
<dbReference type="InterPro" id="IPR006144">
    <property type="entry name" value="Secretion_HlyD_CS"/>
</dbReference>
<dbReference type="InterPro" id="IPR058781">
    <property type="entry name" value="HH_AprE-like"/>
</dbReference>
<comment type="caution">
    <text evidence="13">The sequence shown here is derived from an EMBL/GenBank/DDBJ whole genome shotgun (WGS) entry which is preliminary data.</text>
</comment>
<dbReference type="EMBL" id="VHSH01000002">
    <property type="protein sequence ID" value="TQV81592.1"/>
    <property type="molecule type" value="Genomic_DNA"/>
</dbReference>
<dbReference type="GO" id="GO:0009306">
    <property type="term" value="P:protein secretion"/>
    <property type="evidence" value="ECO:0007669"/>
    <property type="project" value="InterPro"/>
</dbReference>
<evidence type="ECO:0000256" key="5">
    <source>
        <dbReference type="ARBA" id="ARBA00022519"/>
    </source>
</evidence>
<evidence type="ECO:0000313" key="13">
    <source>
        <dbReference type="EMBL" id="TQV81592.1"/>
    </source>
</evidence>
<dbReference type="PRINTS" id="PR01490">
    <property type="entry name" value="RTXTOXIND"/>
</dbReference>
<dbReference type="PANTHER" id="PTHR30386">
    <property type="entry name" value="MEMBRANE FUSION SUBUNIT OF EMRAB-TOLC MULTIDRUG EFFLUX PUMP"/>
    <property type="match status" value="1"/>
</dbReference>
<protein>
    <recommendedName>
        <fullName evidence="9">Membrane fusion protein (MFP) family protein</fullName>
    </recommendedName>
</protein>
<dbReference type="AlphaFoldDB" id="A0A545TWK6"/>
<evidence type="ECO:0000259" key="11">
    <source>
        <dbReference type="Pfam" id="PF25994"/>
    </source>
</evidence>
<comment type="similarity">
    <text evidence="2 9">Belongs to the membrane fusion protein (MFP) (TC 8.A.1) family.</text>
</comment>